<proteinExistence type="predicted"/>
<keyword evidence="1" id="KW-0800">Toxin</keyword>
<dbReference type="OrthoDB" id="366404at2759"/>
<keyword evidence="2" id="KW-1185">Reference proteome</keyword>
<comment type="caution">
    <text evidence="1">The sequence shown here is derived from an EMBL/GenBank/DDBJ whole genome shotgun (WGS) entry which is preliminary data.</text>
</comment>
<evidence type="ECO:0000313" key="1">
    <source>
        <dbReference type="EMBL" id="GFE53833.1"/>
    </source>
</evidence>
<gene>
    <name evidence="1" type="ORF">BaOVIS_012370</name>
</gene>
<dbReference type="EMBL" id="BLIY01000008">
    <property type="protein sequence ID" value="GFE53833.1"/>
    <property type="molecule type" value="Genomic_DNA"/>
</dbReference>
<protein>
    <submittedName>
        <fullName evidence="1">Botulinum neurotoxin type E variant E11, putative</fullName>
    </submittedName>
</protein>
<reference evidence="1" key="1">
    <citation type="submission" date="2019-12" db="EMBL/GenBank/DDBJ databases">
        <title>Genome sequence of Babesia ovis.</title>
        <authorList>
            <person name="Yamagishi J."/>
            <person name="Sevinc F."/>
            <person name="Xuan X."/>
        </authorList>
    </citation>
    <scope>NUCLEOTIDE SEQUENCE</scope>
    <source>
        <strain evidence="1">Selcuk</strain>
    </source>
</reference>
<evidence type="ECO:0000313" key="2">
    <source>
        <dbReference type="Proteomes" id="UP001057455"/>
    </source>
</evidence>
<keyword evidence="1" id="KW-0528">Neurotoxin</keyword>
<name>A0A9W5WUE8_BABOV</name>
<sequence>MYNGRKRQPLGFESLIRLLKKLDAEATVARSNPRGGVCVLRKLRPVVQRATDLARNHPFHAPVVAQQLANVTSKLNVEAFERCATCGGTCGDLHVAFMQCVREITPYLTPKGITQLQTLYSSCRNPQLRQVLQELDLRATIVIYSAVRAKSKCKQEFDAEVLNRISLSCTENTHIDKIGIEHELSKTPCDVFSQLLRDVGSTDKDVSIDGSFWDLNIRDLCGAVTAIAEDSPVRDVLMYVVDVALQQLDAETLDVDDVKSVCRILQRFYRWRYPAVSLGALTTLLAREYSNCMNLKDISCIIPVVDKTKGVALEPLLHRINIIVDNCRTTEAVDVKGLSVIVSQLAKIGTLNRDDGCVNTVIKCLSAFVETIRMKPETLQQVKTFAASVVMLRTLQSLRWSQTLEQCFAQLFSIVLSQIDCWIHIGNVYDLTEMLDIMVSPGPPLNEGKGKYQPVCNKMDSKFMNEVSNVHVEKMVKRLSELHVDVIERYRGTEKDQNGPVVRDLCRFVEIYQKCQLDTIHKLDASFDAKVSKMVLAHHRQLKPIDVVELATYLRQIGYNTAVCNDIVKQAISRASKDAKVDNRQWQRIQRFSRRTESTKQTQSINDGNIY</sequence>
<dbReference type="Proteomes" id="UP001057455">
    <property type="component" value="Unassembled WGS sequence"/>
</dbReference>
<accession>A0A9W5WUE8</accession>
<dbReference type="AlphaFoldDB" id="A0A9W5WUE8"/>
<organism evidence="1 2">
    <name type="scientific">Babesia ovis</name>
    <dbReference type="NCBI Taxonomy" id="5869"/>
    <lineage>
        <taxon>Eukaryota</taxon>
        <taxon>Sar</taxon>
        <taxon>Alveolata</taxon>
        <taxon>Apicomplexa</taxon>
        <taxon>Aconoidasida</taxon>
        <taxon>Piroplasmida</taxon>
        <taxon>Babesiidae</taxon>
        <taxon>Babesia</taxon>
    </lineage>
</organism>